<evidence type="ECO:0000256" key="1">
    <source>
        <dbReference type="SAM" id="MobiDB-lite"/>
    </source>
</evidence>
<evidence type="ECO:0000313" key="3">
    <source>
        <dbReference type="EMBL" id="CAG9763259.1"/>
    </source>
</evidence>
<reference evidence="3" key="1">
    <citation type="submission" date="2022-01" db="EMBL/GenBank/DDBJ databases">
        <authorList>
            <person name="King R."/>
        </authorList>
    </citation>
    <scope>NUCLEOTIDE SEQUENCE</scope>
</reference>
<evidence type="ECO:0000313" key="4">
    <source>
        <dbReference type="Proteomes" id="UP001152799"/>
    </source>
</evidence>
<feature type="transmembrane region" description="Helical" evidence="2">
    <location>
        <begin position="12"/>
        <end position="42"/>
    </location>
</feature>
<dbReference type="OrthoDB" id="10264154at2759"/>
<feature type="transmembrane region" description="Helical" evidence="2">
    <location>
        <begin position="83"/>
        <end position="107"/>
    </location>
</feature>
<proteinExistence type="predicted"/>
<keyword evidence="2" id="KW-1133">Transmembrane helix</keyword>
<feature type="transmembrane region" description="Helical" evidence="2">
    <location>
        <begin position="160"/>
        <end position="185"/>
    </location>
</feature>
<keyword evidence="2" id="KW-0472">Membrane</keyword>
<sequence>MMASAVPKRKSLMTPLVTTAGVLGIIQGLGWTLCSIVGILFYTEIIPTASTNGIGYSIYSFYLSKEILDKYSESIIGSSQFSYFLYIHLALSLCWLLISSVLLWASITGKGHNFYGKAIGGWTLITGLVSLLDLILVGLISYDYDQYKNKGNADTTEITAIGIVITLAARGFVLWIVNVVFAIILGKYCHKLYKKDVGNRNRPPIDAYATAPVPWLDPSLYNDSGSNDLRPYPEADPIRPYSYTPPARTAKIGKQAGQRSPPLNVAPPFIPDPDYSPPGSPKVKGVLRPKSNYADYNMY</sequence>
<dbReference type="EMBL" id="OU892289">
    <property type="protein sequence ID" value="CAG9763259.1"/>
    <property type="molecule type" value="Genomic_DNA"/>
</dbReference>
<feature type="compositionally biased region" description="Pro residues" evidence="1">
    <location>
        <begin position="264"/>
        <end position="280"/>
    </location>
</feature>
<keyword evidence="2" id="KW-0812">Transmembrane</keyword>
<gene>
    <name evidence="3" type="ORF">CEUTPL_LOCUS3927</name>
</gene>
<protein>
    <submittedName>
        <fullName evidence="3">Uncharacterized protein</fullName>
    </submittedName>
</protein>
<name>A0A9N9QM37_9CUCU</name>
<feature type="region of interest" description="Disordered" evidence="1">
    <location>
        <begin position="249"/>
        <end position="288"/>
    </location>
</feature>
<dbReference type="Proteomes" id="UP001152799">
    <property type="component" value="Chromosome 13"/>
</dbReference>
<accession>A0A9N9QM37</accession>
<dbReference type="AlphaFoldDB" id="A0A9N9QM37"/>
<keyword evidence="4" id="KW-1185">Reference proteome</keyword>
<evidence type="ECO:0000256" key="2">
    <source>
        <dbReference type="SAM" id="Phobius"/>
    </source>
</evidence>
<organism evidence="3 4">
    <name type="scientific">Ceutorhynchus assimilis</name>
    <name type="common">cabbage seed weevil</name>
    <dbReference type="NCBI Taxonomy" id="467358"/>
    <lineage>
        <taxon>Eukaryota</taxon>
        <taxon>Metazoa</taxon>
        <taxon>Ecdysozoa</taxon>
        <taxon>Arthropoda</taxon>
        <taxon>Hexapoda</taxon>
        <taxon>Insecta</taxon>
        <taxon>Pterygota</taxon>
        <taxon>Neoptera</taxon>
        <taxon>Endopterygota</taxon>
        <taxon>Coleoptera</taxon>
        <taxon>Polyphaga</taxon>
        <taxon>Cucujiformia</taxon>
        <taxon>Curculionidae</taxon>
        <taxon>Ceutorhynchinae</taxon>
        <taxon>Ceutorhynchus</taxon>
    </lineage>
</organism>
<feature type="transmembrane region" description="Helical" evidence="2">
    <location>
        <begin position="119"/>
        <end position="140"/>
    </location>
</feature>